<keyword evidence="6 7" id="KW-0472">Membrane</keyword>
<dbReference type="GO" id="GO:0055085">
    <property type="term" value="P:transmembrane transport"/>
    <property type="evidence" value="ECO:0007669"/>
    <property type="project" value="InterPro"/>
</dbReference>
<dbReference type="EMBL" id="JACHOO010000001">
    <property type="protein sequence ID" value="MBB5751571.1"/>
    <property type="molecule type" value="Genomic_DNA"/>
</dbReference>
<evidence type="ECO:0000256" key="7">
    <source>
        <dbReference type="RuleBase" id="RU363032"/>
    </source>
</evidence>
<comment type="caution">
    <text evidence="10">The sequence shown here is derived from an EMBL/GenBank/DDBJ whole genome shotgun (WGS) entry which is preliminary data.</text>
</comment>
<organism evidence="10 11">
    <name type="scientific">Prosthecomicrobium pneumaticum</name>
    <dbReference type="NCBI Taxonomy" id="81895"/>
    <lineage>
        <taxon>Bacteria</taxon>
        <taxon>Pseudomonadati</taxon>
        <taxon>Pseudomonadota</taxon>
        <taxon>Alphaproteobacteria</taxon>
        <taxon>Hyphomicrobiales</taxon>
        <taxon>Kaistiaceae</taxon>
        <taxon>Prosthecomicrobium</taxon>
    </lineage>
</organism>
<dbReference type="InterPro" id="IPR035906">
    <property type="entry name" value="MetI-like_sf"/>
</dbReference>
<evidence type="ECO:0000313" key="10">
    <source>
        <dbReference type="EMBL" id="MBB5751571.1"/>
    </source>
</evidence>
<evidence type="ECO:0000256" key="5">
    <source>
        <dbReference type="ARBA" id="ARBA00022989"/>
    </source>
</evidence>
<feature type="transmembrane region" description="Helical" evidence="7">
    <location>
        <begin position="266"/>
        <end position="299"/>
    </location>
</feature>
<dbReference type="AlphaFoldDB" id="A0A7W9FJH1"/>
<proteinExistence type="inferred from homology"/>
<reference evidence="10 11" key="1">
    <citation type="submission" date="2020-08" db="EMBL/GenBank/DDBJ databases">
        <title>Genomic Encyclopedia of Type Strains, Phase IV (KMG-IV): sequencing the most valuable type-strain genomes for metagenomic binning, comparative biology and taxonomic classification.</title>
        <authorList>
            <person name="Goeker M."/>
        </authorList>
    </citation>
    <scope>NUCLEOTIDE SEQUENCE [LARGE SCALE GENOMIC DNA]</scope>
    <source>
        <strain evidence="10 11">DSM 16268</strain>
    </source>
</reference>
<protein>
    <submittedName>
        <fullName evidence="10">Sorbitol/mannitol transport system permease protein</fullName>
    </submittedName>
</protein>
<keyword evidence="11" id="KW-1185">Reference proteome</keyword>
<keyword evidence="5 7" id="KW-1133">Transmembrane helix</keyword>
<sequence>MTMASPRTAAAPARGRSAHPGRRPGVNTKPLLAPAVVLLLIWMIVPLAMTLWFSAQRYNLLNPRVSGFAGLRNYRYLMSDPALWTAVGNTILLVGGVLVASIAIGTVMALLLDQRFPGRNLARLLAIAPFFVMPTVSALVWKNLLMHPVNGLFAWIAKLFGLPPVDWFTSWPLFSIGIIVAWQWIPFATLILLTALQSLDQEQMEAALIDGARDGQRLRYVILPHLYRPMTIVAMIETIFLLSIFAEILVTTSGGPGDQSMTLPFLIYKIALLDWDVGGASAGGVFAIILANIVAFFLVRTIAHNLER</sequence>
<comment type="similarity">
    <text evidence="7">Belongs to the binding-protein-dependent transport system permease family.</text>
</comment>
<dbReference type="SUPFAM" id="SSF161098">
    <property type="entry name" value="MetI-like"/>
    <property type="match status" value="1"/>
</dbReference>
<dbReference type="PANTHER" id="PTHR43005:SF2">
    <property type="entry name" value="INTEGRAL MEMBRANE SUGAR TRANSPORT PROTEIN"/>
    <property type="match status" value="1"/>
</dbReference>
<dbReference type="Pfam" id="PF00528">
    <property type="entry name" value="BPD_transp_1"/>
    <property type="match status" value="1"/>
</dbReference>
<feature type="transmembrane region" description="Helical" evidence="7">
    <location>
        <begin position="31"/>
        <end position="53"/>
    </location>
</feature>
<keyword evidence="3" id="KW-1003">Cell membrane</keyword>
<dbReference type="CDD" id="cd06261">
    <property type="entry name" value="TM_PBP2"/>
    <property type="match status" value="1"/>
</dbReference>
<dbReference type="GO" id="GO:0005886">
    <property type="term" value="C:plasma membrane"/>
    <property type="evidence" value="ECO:0007669"/>
    <property type="project" value="UniProtKB-SubCell"/>
</dbReference>
<accession>A0A7W9FJH1</accession>
<evidence type="ECO:0000313" key="11">
    <source>
        <dbReference type="Proteomes" id="UP000523821"/>
    </source>
</evidence>
<dbReference type="Gene3D" id="1.10.3720.10">
    <property type="entry name" value="MetI-like"/>
    <property type="match status" value="1"/>
</dbReference>
<dbReference type="PROSITE" id="PS50928">
    <property type="entry name" value="ABC_TM1"/>
    <property type="match status" value="1"/>
</dbReference>
<feature type="transmembrane region" description="Helical" evidence="7">
    <location>
        <begin position="173"/>
        <end position="196"/>
    </location>
</feature>
<evidence type="ECO:0000259" key="9">
    <source>
        <dbReference type="PROSITE" id="PS50928"/>
    </source>
</evidence>
<dbReference type="InterPro" id="IPR000515">
    <property type="entry name" value="MetI-like"/>
</dbReference>
<evidence type="ECO:0000256" key="1">
    <source>
        <dbReference type="ARBA" id="ARBA00004651"/>
    </source>
</evidence>
<evidence type="ECO:0000256" key="8">
    <source>
        <dbReference type="SAM" id="MobiDB-lite"/>
    </source>
</evidence>
<dbReference type="PANTHER" id="PTHR43005">
    <property type="entry name" value="BLR7065 PROTEIN"/>
    <property type="match status" value="1"/>
</dbReference>
<comment type="subcellular location">
    <subcellularLocation>
        <location evidence="1 7">Cell membrane</location>
        <topology evidence="1 7">Multi-pass membrane protein</topology>
    </subcellularLocation>
</comment>
<keyword evidence="2 7" id="KW-0813">Transport</keyword>
<feature type="region of interest" description="Disordered" evidence="8">
    <location>
        <begin position="1"/>
        <end position="25"/>
    </location>
</feature>
<feature type="domain" description="ABC transmembrane type-1" evidence="9">
    <location>
        <begin position="87"/>
        <end position="298"/>
    </location>
</feature>
<keyword evidence="4 7" id="KW-0812">Transmembrane</keyword>
<evidence type="ECO:0000256" key="2">
    <source>
        <dbReference type="ARBA" id="ARBA00022448"/>
    </source>
</evidence>
<feature type="transmembrane region" description="Helical" evidence="7">
    <location>
        <begin position="226"/>
        <end position="246"/>
    </location>
</feature>
<evidence type="ECO:0000256" key="6">
    <source>
        <dbReference type="ARBA" id="ARBA00023136"/>
    </source>
</evidence>
<evidence type="ECO:0000256" key="3">
    <source>
        <dbReference type="ARBA" id="ARBA00022475"/>
    </source>
</evidence>
<name>A0A7W9FJH1_9HYPH</name>
<dbReference type="Proteomes" id="UP000523821">
    <property type="component" value="Unassembled WGS sequence"/>
</dbReference>
<evidence type="ECO:0000256" key="4">
    <source>
        <dbReference type="ARBA" id="ARBA00022692"/>
    </source>
</evidence>
<gene>
    <name evidence="10" type="ORF">GGQ63_000614</name>
</gene>
<feature type="transmembrane region" description="Helical" evidence="7">
    <location>
        <begin position="82"/>
        <end position="112"/>
    </location>
</feature>
<feature type="transmembrane region" description="Helical" evidence="7">
    <location>
        <begin position="124"/>
        <end position="141"/>
    </location>
</feature>